<sequence length="263" mass="29578">MITHFADLALHTVSLEGVRQFYNGLLGMPVVFESDKEIRFQVTPFTTLTFTEAYEPVAPAHFAFEVPWSAFSDVIAYLKETAGIPLLRWPDGREFVDLDGSGPEINAYFRDGDGHLLEVIAHRYVREDVLPQGGPLKVLYLREVGFPVEDVSEFRGWLSGRFGMKLAKVFDDFTFAIGGTAHAVIASKQRRWIPIRMYALPPNMTVTFGVSGRHTLERIRELTAGEPILSSGEDELTIMRNDYRIRFAATDVPADIAVRLNLP</sequence>
<evidence type="ECO:0000313" key="3">
    <source>
        <dbReference type="Proteomes" id="UP000681526"/>
    </source>
</evidence>
<dbReference type="PROSITE" id="PS51819">
    <property type="entry name" value="VOC"/>
    <property type="match status" value="1"/>
</dbReference>
<organism evidence="2 3">
    <name type="scientific">Thermobacillus xylanilyticus</name>
    <dbReference type="NCBI Taxonomy" id="76633"/>
    <lineage>
        <taxon>Bacteria</taxon>
        <taxon>Bacillati</taxon>
        <taxon>Bacillota</taxon>
        <taxon>Bacilli</taxon>
        <taxon>Bacillales</taxon>
        <taxon>Paenibacillaceae</taxon>
        <taxon>Thermobacillus</taxon>
    </lineage>
</organism>
<dbReference type="InterPro" id="IPR029068">
    <property type="entry name" value="Glyas_Bleomycin-R_OHBP_Dase"/>
</dbReference>
<reference evidence="2 3" key="1">
    <citation type="submission" date="2021-04" db="EMBL/GenBank/DDBJ databases">
        <authorList>
            <person name="Rakotoarivonina H."/>
        </authorList>
    </citation>
    <scope>NUCLEOTIDE SEQUENCE [LARGE SCALE GENOMIC DNA]</scope>
    <source>
        <strain evidence="2 3">XE</strain>
    </source>
</reference>
<keyword evidence="3" id="KW-1185">Reference proteome</keyword>
<evidence type="ECO:0000259" key="1">
    <source>
        <dbReference type="PROSITE" id="PS51819"/>
    </source>
</evidence>
<name>A0ABN7RRV1_THEXY</name>
<dbReference type="Proteomes" id="UP000681526">
    <property type="component" value="Unassembled WGS sequence"/>
</dbReference>
<dbReference type="RefSeq" id="WP_213483729.1">
    <property type="nucleotide sequence ID" value="NZ_CAJRAY010000023.1"/>
</dbReference>
<protein>
    <submittedName>
        <fullName evidence="2">Glyoxalase</fullName>
    </submittedName>
</protein>
<dbReference type="InterPro" id="IPR037523">
    <property type="entry name" value="VOC_core"/>
</dbReference>
<dbReference type="SUPFAM" id="SSF54593">
    <property type="entry name" value="Glyoxalase/Bleomycin resistance protein/Dihydroxybiphenyl dioxygenase"/>
    <property type="match status" value="1"/>
</dbReference>
<dbReference type="EMBL" id="CAJRAY010000023">
    <property type="protein sequence ID" value="CAG5081464.1"/>
    <property type="molecule type" value="Genomic_DNA"/>
</dbReference>
<accession>A0ABN7RRV1</accession>
<proteinExistence type="predicted"/>
<evidence type="ECO:0000313" key="2">
    <source>
        <dbReference type="EMBL" id="CAG5081464.1"/>
    </source>
</evidence>
<feature type="domain" description="VOC" evidence="1">
    <location>
        <begin position="1"/>
        <end position="122"/>
    </location>
</feature>
<dbReference type="Gene3D" id="3.10.180.10">
    <property type="entry name" value="2,3-Dihydroxybiphenyl 1,2-Dioxygenase, domain 1"/>
    <property type="match status" value="1"/>
</dbReference>
<comment type="caution">
    <text evidence="2">The sequence shown here is derived from an EMBL/GenBank/DDBJ whole genome shotgun (WGS) entry which is preliminary data.</text>
</comment>
<gene>
    <name evidence="2" type="primary">txxe 1015</name>
    <name evidence="2" type="ORF">TXXE_05060</name>
</gene>